<protein>
    <submittedName>
        <fullName evidence="1">Uncharacterized protein</fullName>
    </submittedName>
</protein>
<proteinExistence type="predicted"/>
<dbReference type="EMBL" id="LAZR01001123">
    <property type="protein sequence ID" value="KKN50280.1"/>
    <property type="molecule type" value="Genomic_DNA"/>
</dbReference>
<accession>A0A0F9R114</accession>
<evidence type="ECO:0000313" key="1">
    <source>
        <dbReference type="EMBL" id="KKN50280.1"/>
    </source>
</evidence>
<reference evidence="1" key="1">
    <citation type="journal article" date="2015" name="Nature">
        <title>Complex archaea that bridge the gap between prokaryotes and eukaryotes.</title>
        <authorList>
            <person name="Spang A."/>
            <person name="Saw J.H."/>
            <person name="Jorgensen S.L."/>
            <person name="Zaremba-Niedzwiedzka K."/>
            <person name="Martijn J."/>
            <person name="Lind A.E."/>
            <person name="van Eijk R."/>
            <person name="Schleper C."/>
            <person name="Guy L."/>
            <person name="Ettema T.J."/>
        </authorList>
    </citation>
    <scope>NUCLEOTIDE SEQUENCE</scope>
</reference>
<dbReference type="AlphaFoldDB" id="A0A0F9R114"/>
<name>A0A0F9R114_9ZZZZ</name>
<comment type="caution">
    <text evidence="1">The sequence shown here is derived from an EMBL/GenBank/DDBJ whole genome shotgun (WGS) entry which is preliminary data.</text>
</comment>
<gene>
    <name evidence="1" type="ORF">LCGC14_0634320</name>
</gene>
<organism evidence="1">
    <name type="scientific">marine sediment metagenome</name>
    <dbReference type="NCBI Taxonomy" id="412755"/>
    <lineage>
        <taxon>unclassified sequences</taxon>
        <taxon>metagenomes</taxon>
        <taxon>ecological metagenomes</taxon>
    </lineage>
</organism>
<sequence length="62" mass="6838">MERGSFVQKILLKEIAEAERILLGHTQTVACYTAAIPKLNEDIRVLRLALKAVEEDNVTGTG</sequence>